<dbReference type="Proteomes" id="UP000292027">
    <property type="component" value="Unassembled WGS sequence"/>
</dbReference>
<proteinExistence type="predicted"/>
<dbReference type="RefSeq" id="WP_130444588.1">
    <property type="nucleotide sequence ID" value="NZ_SHKR01000012.1"/>
</dbReference>
<name>A0A4Q7WYY2_9ACTN</name>
<feature type="region of interest" description="Disordered" evidence="1">
    <location>
        <begin position="149"/>
        <end position="175"/>
    </location>
</feature>
<dbReference type="OrthoDB" id="3213585at2"/>
<reference evidence="2 3" key="1">
    <citation type="journal article" date="2015" name="Stand. Genomic Sci.">
        <title>Genomic Encyclopedia of Bacterial and Archaeal Type Strains, Phase III: the genomes of soil and plant-associated and newly described type strains.</title>
        <authorList>
            <person name="Whitman W.B."/>
            <person name="Woyke T."/>
            <person name="Klenk H.P."/>
            <person name="Zhou Y."/>
            <person name="Lilburn T.G."/>
            <person name="Beck B.J."/>
            <person name="De Vos P."/>
            <person name="Vandamme P."/>
            <person name="Eisen J.A."/>
            <person name="Garrity G."/>
            <person name="Hugenholtz P."/>
            <person name="Kyrpides N.C."/>
        </authorList>
    </citation>
    <scope>NUCLEOTIDE SEQUENCE [LARGE SCALE GENOMIC DNA]</scope>
    <source>
        <strain evidence="2 3">VKM Ac-2540</strain>
    </source>
</reference>
<sequence length="175" mass="19650">MRGRNWRQWRQHKAFRIEAPRWSGTEYDDLDRYLAELGDVLEQPSRDDDDALAEAATNLWRARRKLAQGNDGQGKQAARYLRTCAEALATAGITVQDHDGEPFHAGRSVDVLLYSDDPEVTVETVVETVRPAVYHHDRRIQTAQVIVAVPTTTHRPNSSDSSHSSDSSDSEDSHA</sequence>
<dbReference type="EMBL" id="SHKR01000012">
    <property type="protein sequence ID" value="RZU15771.1"/>
    <property type="molecule type" value="Genomic_DNA"/>
</dbReference>
<accession>A0A4Q7WYY2</accession>
<evidence type="ECO:0000256" key="1">
    <source>
        <dbReference type="SAM" id="MobiDB-lite"/>
    </source>
</evidence>
<feature type="compositionally biased region" description="Low complexity" evidence="1">
    <location>
        <begin position="158"/>
        <end position="167"/>
    </location>
</feature>
<dbReference type="AlphaFoldDB" id="A0A4Q7WYY2"/>
<protein>
    <recommendedName>
        <fullName evidence="4">Nucleotide exchange factor GrpE</fullName>
    </recommendedName>
</protein>
<gene>
    <name evidence="2" type="ORF">EV645_3309</name>
</gene>
<evidence type="ECO:0000313" key="3">
    <source>
        <dbReference type="Proteomes" id="UP000292027"/>
    </source>
</evidence>
<keyword evidence="3" id="KW-1185">Reference proteome</keyword>
<organism evidence="2 3">
    <name type="scientific">Kribbella rubisoli</name>
    <dbReference type="NCBI Taxonomy" id="3075929"/>
    <lineage>
        <taxon>Bacteria</taxon>
        <taxon>Bacillati</taxon>
        <taxon>Actinomycetota</taxon>
        <taxon>Actinomycetes</taxon>
        <taxon>Propionibacteriales</taxon>
        <taxon>Kribbellaceae</taxon>
        <taxon>Kribbella</taxon>
    </lineage>
</organism>
<evidence type="ECO:0000313" key="2">
    <source>
        <dbReference type="EMBL" id="RZU15771.1"/>
    </source>
</evidence>
<evidence type="ECO:0008006" key="4">
    <source>
        <dbReference type="Google" id="ProtNLM"/>
    </source>
</evidence>
<comment type="caution">
    <text evidence="2">The sequence shown here is derived from an EMBL/GenBank/DDBJ whole genome shotgun (WGS) entry which is preliminary data.</text>
</comment>